<protein>
    <submittedName>
        <fullName evidence="2">Uncharacterized protein</fullName>
    </submittedName>
</protein>
<dbReference type="Proteomes" id="UP000054166">
    <property type="component" value="Unassembled WGS sequence"/>
</dbReference>
<proteinExistence type="predicted"/>
<reference evidence="2 3" key="1">
    <citation type="submission" date="2014-04" db="EMBL/GenBank/DDBJ databases">
        <authorList>
            <consortium name="DOE Joint Genome Institute"/>
            <person name="Kuo A."/>
            <person name="Tarkka M."/>
            <person name="Buscot F."/>
            <person name="Kohler A."/>
            <person name="Nagy L.G."/>
            <person name="Floudas D."/>
            <person name="Copeland A."/>
            <person name="Barry K.W."/>
            <person name="Cichocki N."/>
            <person name="Veneault-Fourrey C."/>
            <person name="LaButti K."/>
            <person name="Lindquist E.A."/>
            <person name="Lipzen A."/>
            <person name="Lundell T."/>
            <person name="Morin E."/>
            <person name="Murat C."/>
            <person name="Sun H."/>
            <person name="Tunlid A."/>
            <person name="Henrissat B."/>
            <person name="Grigoriev I.V."/>
            <person name="Hibbett D.S."/>
            <person name="Martin F."/>
            <person name="Nordberg H.P."/>
            <person name="Cantor M.N."/>
            <person name="Hua S.X."/>
        </authorList>
    </citation>
    <scope>NUCLEOTIDE SEQUENCE [LARGE SCALE GENOMIC DNA]</scope>
    <source>
        <strain evidence="2 3">F 1598</strain>
    </source>
</reference>
<feature type="compositionally biased region" description="Polar residues" evidence="1">
    <location>
        <begin position="1"/>
        <end position="18"/>
    </location>
</feature>
<dbReference type="AlphaFoldDB" id="A0A0C3G942"/>
<dbReference type="HOGENOM" id="CLU_156973_0_0_1"/>
<gene>
    <name evidence="2" type="ORF">PILCRDRAFT_299674</name>
</gene>
<evidence type="ECO:0000313" key="2">
    <source>
        <dbReference type="EMBL" id="KIM87141.1"/>
    </source>
</evidence>
<reference evidence="3" key="2">
    <citation type="submission" date="2015-01" db="EMBL/GenBank/DDBJ databases">
        <title>Evolutionary Origins and Diversification of the Mycorrhizal Mutualists.</title>
        <authorList>
            <consortium name="DOE Joint Genome Institute"/>
            <consortium name="Mycorrhizal Genomics Consortium"/>
            <person name="Kohler A."/>
            <person name="Kuo A."/>
            <person name="Nagy L.G."/>
            <person name="Floudas D."/>
            <person name="Copeland A."/>
            <person name="Barry K.W."/>
            <person name="Cichocki N."/>
            <person name="Veneault-Fourrey C."/>
            <person name="LaButti K."/>
            <person name="Lindquist E.A."/>
            <person name="Lipzen A."/>
            <person name="Lundell T."/>
            <person name="Morin E."/>
            <person name="Murat C."/>
            <person name="Riley R."/>
            <person name="Ohm R."/>
            <person name="Sun H."/>
            <person name="Tunlid A."/>
            <person name="Henrissat B."/>
            <person name="Grigoriev I.V."/>
            <person name="Hibbett D.S."/>
            <person name="Martin F."/>
        </authorList>
    </citation>
    <scope>NUCLEOTIDE SEQUENCE [LARGE SCALE GENOMIC DNA]</scope>
    <source>
        <strain evidence="3">F 1598</strain>
    </source>
</reference>
<evidence type="ECO:0000313" key="3">
    <source>
        <dbReference type="Proteomes" id="UP000054166"/>
    </source>
</evidence>
<dbReference type="STRING" id="765440.A0A0C3G942"/>
<keyword evidence="3" id="KW-1185">Reference proteome</keyword>
<evidence type="ECO:0000256" key="1">
    <source>
        <dbReference type="SAM" id="MobiDB-lite"/>
    </source>
</evidence>
<dbReference type="InParanoid" id="A0A0C3G942"/>
<name>A0A0C3G942_PILCF</name>
<feature type="region of interest" description="Disordered" evidence="1">
    <location>
        <begin position="1"/>
        <end position="22"/>
    </location>
</feature>
<sequence length="101" mass="11272">MLLSPASTNGNLPSSSSFWGKLKGKSNKEAEFRERQAQMALSRQRLLTMAYGDMETIRMLPNSYAELEAVARDWVKPPPAAAFSLRVPVEYASLHAARLIF</sequence>
<accession>A0A0C3G942</accession>
<organism evidence="2 3">
    <name type="scientific">Piloderma croceum (strain F 1598)</name>
    <dbReference type="NCBI Taxonomy" id="765440"/>
    <lineage>
        <taxon>Eukaryota</taxon>
        <taxon>Fungi</taxon>
        <taxon>Dikarya</taxon>
        <taxon>Basidiomycota</taxon>
        <taxon>Agaricomycotina</taxon>
        <taxon>Agaricomycetes</taxon>
        <taxon>Agaricomycetidae</taxon>
        <taxon>Atheliales</taxon>
        <taxon>Atheliaceae</taxon>
        <taxon>Piloderma</taxon>
    </lineage>
</organism>
<dbReference type="EMBL" id="KN832980">
    <property type="protein sequence ID" value="KIM87141.1"/>
    <property type="molecule type" value="Genomic_DNA"/>
</dbReference>
<dbReference type="OrthoDB" id="3335814at2759"/>